<organism evidence="1">
    <name type="scientific">marine sediment metagenome</name>
    <dbReference type="NCBI Taxonomy" id="412755"/>
    <lineage>
        <taxon>unclassified sequences</taxon>
        <taxon>metagenomes</taxon>
        <taxon>ecological metagenomes</taxon>
    </lineage>
</organism>
<protein>
    <submittedName>
        <fullName evidence="1">Uncharacterized protein</fullName>
    </submittedName>
</protein>
<gene>
    <name evidence="1" type="ORF">S01H1_25153</name>
</gene>
<name>X0TK27_9ZZZZ</name>
<comment type="caution">
    <text evidence="1">The sequence shown here is derived from an EMBL/GenBank/DDBJ whole genome shotgun (WGS) entry which is preliminary data.</text>
</comment>
<evidence type="ECO:0000313" key="1">
    <source>
        <dbReference type="EMBL" id="GAF87631.1"/>
    </source>
</evidence>
<sequence>MKKLIVLSIVLLMLVGFAITSSAAVEDETQSKLPLEGVISATVAMLLDGSWVILDQIMTAPDYFNGNAPWTWDSDLPVEFTITDLYVVTDWFRVHDWGIPVIDTPNIPDWDVLGLPGPMTSPPYTGDPEVALADERFSSAVINFASG</sequence>
<dbReference type="AlphaFoldDB" id="X0TK27"/>
<proteinExistence type="predicted"/>
<dbReference type="EMBL" id="BARS01015164">
    <property type="protein sequence ID" value="GAF87631.1"/>
    <property type="molecule type" value="Genomic_DNA"/>
</dbReference>
<feature type="non-terminal residue" evidence="1">
    <location>
        <position position="147"/>
    </location>
</feature>
<accession>X0TK27</accession>
<reference evidence="1" key="1">
    <citation type="journal article" date="2014" name="Front. Microbiol.">
        <title>High frequency of phylogenetically diverse reductive dehalogenase-homologous genes in deep subseafloor sedimentary metagenomes.</title>
        <authorList>
            <person name="Kawai M."/>
            <person name="Futagami T."/>
            <person name="Toyoda A."/>
            <person name="Takaki Y."/>
            <person name="Nishi S."/>
            <person name="Hori S."/>
            <person name="Arai W."/>
            <person name="Tsubouchi T."/>
            <person name="Morono Y."/>
            <person name="Uchiyama I."/>
            <person name="Ito T."/>
            <person name="Fujiyama A."/>
            <person name="Inagaki F."/>
            <person name="Takami H."/>
        </authorList>
    </citation>
    <scope>NUCLEOTIDE SEQUENCE</scope>
    <source>
        <strain evidence="1">Expedition CK06-06</strain>
    </source>
</reference>